<keyword evidence="2" id="KW-0732">Signal</keyword>
<evidence type="ECO:0000256" key="3">
    <source>
        <dbReference type="ARBA" id="ARBA00023136"/>
    </source>
</evidence>
<organism evidence="7 8">
    <name type="scientific">Neobacillus pocheonensis</name>
    <dbReference type="NCBI Taxonomy" id="363869"/>
    <lineage>
        <taxon>Bacteria</taxon>
        <taxon>Bacillati</taxon>
        <taxon>Bacillota</taxon>
        <taxon>Bacilli</taxon>
        <taxon>Bacillales</taxon>
        <taxon>Bacillaceae</taxon>
        <taxon>Neobacillus</taxon>
    </lineage>
</organism>
<keyword evidence="4" id="KW-0564">Palmitate</keyword>
<proteinExistence type="predicted"/>
<reference evidence="7 8" key="1">
    <citation type="submission" date="2022-06" db="EMBL/GenBank/DDBJ databases">
        <authorList>
            <person name="Jeon C.O."/>
        </authorList>
    </citation>
    <scope>NUCLEOTIDE SEQUENCE [LARGE SCALE GENOMIC DNA]</scope>
    <source>
        <strain evidence="7 8">KCTC 13943</strain>
    </source>
</reference>
<evidence type="ECO:0000256" key="1">
    <source>
        <dbReference type="ARBA" id="ARBA00022475"/>
    </source>
</evidence>
<evidence type="ECO:0000256" key="5">
    <source>
        <dbReference type="ARBA" id="ARBA00023288"/>
    </source>
</evidence>
<dbReference type="EMBL" id="JAMQCR010000002">
    <property type="protein sequence ID" value="MCM2535206.1"/>
    <property type="molecule type" value="Genomic_DNA"/>
</dbReference>
<comment type="caution">
    <text evidence="7">The sequence shown here is derived from an EMBL/GenBank/DDBJ whole genome shotgun (WGS) entry which is preliminary data.</text>
</comment>
<keyword evidence="3" id="KW-0472">Membrane</keyword>
<evidence type="ECO:0000256" key="2">
    <source>
        <dbReference type="ARBA" id="ARBA00022729"/>
    </source>
</evidence>
<evidence type="ECO:0000256" key="6">
    <source>
        <dbReference type="SAM" id="MobiDB-lite"/>
    </source>
</evidence>
<gene>
    <name evidence="7" type="ORF">NDK43_26200</name>
</gene>
<evidence type="ECO:0000256" key="4">
    <source>
        <dbReference type="ARBA" id="ARBA00023139"/>
    </source>
</evidence>
<dbReference type="Pfam" id="PF14041">
    <property type="entry name" value="Lipoprotein_21"/>
    <property type="match status" value="1"/>
</dbReference>
<name>A0ABT0WFY0_9BACI</name>
<evidence type="ECO:0000313" key="7">
    <source>
        <dbReference type="EMBL" id="MCM2535206.1"/>
    </source>
</evidence>
<feature type="region of interest" description="Disordered" evidence="6">
    <location>
        <begin position="1"/>
        <end position="30"/>
    </location>
</feature>
<dbReference type="Proteomes" id="UP001523262">
    <property type="component" value="Unassembled WGS sequence"/>
</dbReference>
<accession>A0ABT0WFY0</accession>
<sequence>MSVQPSSSAPINTAFHNTGSNGTGKLNVQPIPNQTSSNVIRLNDNASGSDGFTFTFRGVKLPETEKNGMKIGADLDGTMFIQYPEITSDIQLGFMKINKLELDAKMKTRTQLNVAFSVGGDNAKIGGYANKIQKINFKKNMKLGDIQIPTELPGVFIQAGVYLQLNYGYSYGPEINVLVQADTERGFVYNGNTTKLIKHDSGNFNMGVRGKGEISGDIGPAVDVGLSAFDVVSGGLEAFADLEGEGGVYGGTNGQSGFNACWKASLEGAAEGRVYADLFDIRHGNYDRIVQINLAKFTFPPHVELGNCQIVQNLIVGENTISLHPGEKKEIPIQAEFIDLSNNNKVTKPIEGNESKDLKITTSNDQVANGSYEDGNLVIQASQNPSATQDDITVEYENSNILDGAQPASIPITVKIINELPSLSKANAGTSTSYLMDTSKTYTYSSNGNLKTYTYKGKITEQDALKIVDKQIAEQVIDHNWWVDNLGTENLLESEKSDGLHFYTTMEILYPVVVGKKWTFDYNEDGSGPTPMEIVSTNNTITTPAGTFENVIKIRVNNSEEYQYYAAGIGLILIEYNGTKPYELVKLQNAPSPSSYNDQADIEQDVAFLKSKARISVDGVQWEPIINSSPDAEVPDGSGGTLYAWNVILNGNGDGSAQQIFFFDNNRYIGTDTANYHTRSKVKAGSTGTFVATYTHYLANDPNSSPSGQPFIVRFHWNGSGLTPDSITSLNEAVNDQFK</sequence>
<protein>
    <submittedName>
        <fullName evidence="7">LppP/LprE family lipoprotein</fullName>
    </submittedName>
</protein>
<keyword evidence="8" id="KW-1185">Reference proteome</keyword>
<keyword evidence="5 7" id="KW-0449">Lipoprotein</keyword>
<keyword evidence="1" id="KW-1003">Cell membrane</keyword>
<dbReference type="InterPro" id="IPR025971">
    <property type="entry name" value="LppP/LprE"/>
</dbReference>
<evidence type="ECO:0000313" key="8">
    <source>
        <dbReference type="Proteomes" id="UP001523262"/>
    </source>
</evidence>